<dbReference type="InterPro" id="IPR016092">
    <property type="entry name" value="ATAP"/>
</dbReference>
<organism evidence="3 4">
    <name type="scientific">Rhodothalassium salexigens DSM 2132</name>
    <dbReference type="NCBI Taxonomy" id="1188247"/>
    <lineage>
        <taxon>Bacteria</taxon>
        <taxon>Pseudomonadati</taxon>
        <taxon>Pseudomonadota</taxon>
        <taxon>Alphaproteobacteria</taxon>
        <taxon>Rhodothalassiales</taxon>
        <taxon>Rhodothalassiaceae</taxon>
        <taxon>Rhodothalassium</taxon>
    </lineage>
</organism>
<evidence type="ECO:0000313" key="3">
    <source>
        <dbReference type="EMBL" id="TCP36213.1"/>
    </source>
</evidence>
<name>A0A4R2PKV6_RHOSA</name>
<dbReference type="InterPro" id="IPR035903">
    <property type="entry name" value="HesB-like_dom_sf"/>
</dbReference>
<evidence type="ECO:0000256" key="1">
    <source>
        <dbReference type="ARBA" id="ARBA00006718"/>
    </source>
</evidence>
<evidence type="ECO:0000313" key="4">
    <source>
        <dbReference type="Proteomes" id="UP000295399"/>
    </source>
</evidence>
<dbReference type="GO" id="GO:0016226">
    <property type="term" value="P:iron-sulfur cluster assembly"/>
    <property type="evidence" value="ECO:0007669"/>
    <property type="project" value="InterPro"/>
</dbReference>
<dbReference type="PANTHER" id="PTHR10072:SF41">
    <property type="entry name" value="IRON-SULFUR CLUSTER ASSEMBLY 1 HOMOLOG, MITOCHONDRIAL"/>
    <property type="match status" value="1"/>
</dbReference>
<comment type="similarity">
    <text evidence="1">Belongs to the HesB/IscA family.</text>
</comment>
<dbReference type="Pfam" id="PF01521">
    <property type="entry name" value="Fe-S_biosyn"/>
    <property type="match status" value="1"/>
</dbReference>
<dbReference type="InterPro" id="IPR017870">
    <property type="entry name" value="FeS_cluster_insertion_CS"/>
</dbReference>
<keyword evidence="4" id="KW-1185">Reference proteome</keyword>
<dbReference type="NCBIfam" id="TIGR00049">
    <property type="entry name" value="iron-sulfur cluster assembly accessory protein"/>
    <property type="match status" value="1"/>
</dbReference>
<dbReference type="PANTHER" id="PTHR10072">
    <property type="entry name" value="IRON-SULFUR CLUSTER ASSEMBLY PROTEIN"/>
    <property type="match status" value="1"/>
</dbReference>
<protein>
    <submittedName>
        <fullName evidence="3">Iron-sulfur cluster assembly protein</fullName>
    </submittedName>
</protein>
<dbReference type="OrthoDB" id="9801228at2"/>
<dbReference type="Gene3D" id="2.60.300.12">
    <property type="entry name" value="HesB-like domain"/>
    <property type="match status" value="1"/>
</dbReference>
<sequence length="109" mass="11626">MATLSVTDRAAERIKSLVASRETPPAGLRLAAKVAGCSGFMYDLQFVDEADPGDAAIDVAGTKVFLDPASAQYLNGVEMDWQEDRFTTGFTFSNPNAKSLCGCGESFHV</sequence>
<evidence type="ECO:0000259" key="2">
    <source>
        <dbReference type="Pfam" id="PF01521"/>
    </source>
</evidence>
<dbReference type="EMBL" id="SLXO01000003">
    <property type="protein sequence ID" value="TCP36213.1"/>
    <property type="molecule type" value="Genomic_DNA"/>
</dbReference>
<dbReference type="RefSeq" id="WP_132707773.1">
    <property type="nucleotide sequence ID" value="NZ_JACIGF010000003.1"/>
</dbReference>
<dbReference type="SUPFAM" id="SSF89360">
    <property type="entry name" value="HesB-like domain"/>
    <property type="match status" value="1"/>
</dbReference>
<feature type="domain" description="Core" evidence="2">
    <location>
        <begin position="4"/>
        <end position="105"/>
    </location>
</feature>
<dbReference type="InterPro" id="IPR000361">
    <property type="entry name" value="ATAP_core_dom"/>
</dbReference>
<accession>A0A4R2PKV6</accession>
<dbReference type="GO" id="GO:0005829">
    <property type="term" value="C:cytosol"/>
    <property type="evidence" value="ECO:0007669"/>
    <property type="project" value="TreeGrafter"/>
</dbReference>
<dbReference type="AlphaFoldDB" id="A0A4R2PKV6"/>
<reference evidence="3 4" key="1">
    <citation type="submission" date="2019-03" db="EMBL/GenBank/DDBJ databases">
        <title>Genomic Encyclopedia of Type Strains, Phase IV (KMG-IV): sequencing the most valuable type-strain genomes for metagenomic binning, comparative biology and taxonomic classification.</title>
        <authorList>
            <person name="Goeker M."/>
        </authorList>
    </citation>
    <scope>NUCLEOTIDE SEQUENCE [LARGE SCALE GENOMIC DNA]</scope>
    <source>
        <strain evidence="3 4">DSM 2132</strain>
    </source>
</reference>
<comment type="caution">
    <text evidence="3">The sequence shown here is derived from an EMBL/GenBank/DDBJ whole genome shotgun (WGS) entry which is preliminary data.</text>
</comment>
<gene>
    <name evidence="3" type="ORF">EV659_103100</name>
</gene>
<dbReference type="GO" id="GO:0051537">
    <property type="term" value="F:2 iron, 2 sulfur cluster binding"/>
    <property type="evidence" value="ECO:0007669"/>
    <property type="project" value="UniProtKB-ARBA"/>
</dbReference>
<dbReference type="InParanoid" id="A0A4R2PKV6"/>
<proteinExistence type="inferred from homology"/>
<dbReference type="PROSITE" id="PS01152">
    <property type="entry name" value="HESB"/>
    <property type="match status" value="1"/>
</dbReference>
<dbReference type="Proteomes" id="UP000295399">
    <property type="component" value="Unassembled WGS sequence"/>
</dbReference>
<dbReference type="InterPro" id="IPR050322">
    <property type="entry name" value="Fe-S_cluster_asmbl/transfer"/>
</dbReference>
<dbReference type="FunCoup" id="A0A4R2PKV6">
    <property type="interactions" value="403"/>
</dbReference>